<organism evidence="3">
    <name type="scientific">Vanderwaltozyma polyspora (strain ATCC 22028 / DSM 70294 / BCRC 21397 / CBS 2163 / NBRC 10782 / NRRL Y-8283 / UCD 57-17)</name>
    <name type="common">Kluyveromyces polysporus</name>
    <dbReference type="NCBI Taxonomy" id="436907"/>
    <lineage>
        <taxon>Eukaryota</taxon>
        <taxon>Fungi</taxon>
        <taxon>Dikarya</taxon>
        <taxon>Ascomycota</taxon>
        <taxon>Saccharomycotina</taxon>
        <taxon>Saccharomycetes</taxon>
        <taxon>Saccharomycetales</taxon>
        <taxon>Saccharomycetaceae</taxon>
        <taxon>Vanderwaltozyma</taxon>
    </lineage>
</organism>
<dbReference type="HOGENOM" id="CLU_148825_0_0_1"/>
<reference evidence="2 3" key="1">
    <citation type="journal article" date="2007" name="Proc. Natl. Acad. Sci. U.S.A.">
        <title>Independent sorting-out of thousands of duplicated gene pairs in two yeast species descended from a whole-genome duplication.</title>
        <authorList>
            <person name="Scannell D.R."/>
            <person name="Frank A.C."/>
            <person name="Conant G.C."/>
            <person name="Byrne K.P."/>
            <person name="Woolfit M."/>
            <person name="Wolfe K.H."/>
        </authorList>
    </citation>
    <scope>NUCLEOTIDE SEQUENCE [LARGE SCALE GENOMIC DNA]</scope>
    <source>
        <strain evidence="3">ATCC 22028 / DSM 70294 / BCRC 21397 / CBS 2163 / NBRC 10782 / NRRL Y-8283 / UCD 57-17</strain>
    </source>
</reference>
<dbReference type="KEGG" id="vpo:Kpol_530p42"/>
<evidence type="ECO:0000313" key="2">
    <source>
        <dbReference type="EMBL" id="EDO17072.1"/>
    </source>
</evidence>
<dbReference type="EMBL" id="DS480411">
    <property type="protein sequence ID" value="EDO17072.1"/>
    <property type="molecule type" value="Genomic_DNA"/>
</dbReference>
<evidence type="ECO:0008006" key="4">
    <source>
        <dbReference type="Google" id="ProtNLM"/>
    </source>
</evidence>
<dbReference type="GO" id="GO:0005743">
    <property type="term" value="C:mitochondrial inner membrane"/>
    <property type="evidence" value="ECO:0007669"/>
    <property type="project" value="EnsemblFungi"/>
</dbReference>
<proteinExistence type="predicted"/>
<dbReference type="OMA" id="EGWLWNK"/>
<dbReference type="PANTHER" id="PTHR28048">
    <property type="entry name" value="ACR195WP"/>
    <property type="match status" value="1"/>
</dbReference>
<evidence type="ECO:0000313" key="3">
    <source>
        <dbReference type="Proteomes" id="UP000000267"/>
    </source>
</evidence>
<dbReference type="OrthoDB" id="4083608at2759"/>
<dbReference type="InParanoid" id="A7TL16"/>
<accession>A7TL16</accession>
<evidence type="ECO:0000256" key="1">
    <source>
        <dbReference type="SAM" id="MobiDB-lite"/>
    </source>
</evidence>
<dbReference type="Proteomes" id="UP000000267">
    <property type="component" value="Unassembled WGS sequence"/>
</dbReference>
<dbReference type="GO" id="GO:0051131">
    <property type="term" value="P:chaperone-mediated protein complex assembly"/>
    <property type="evidence" value="ECO:0007669"/>
    <property type="project" value="EnsemblFungi"/>
</dbReference>
<dbReference type="PANTHER" id="PTHR28048:SF1">
    <property type="entry name" value="ACR195WP"/>
    <property type="match status" value="1"/>
</dbReference>
<dbReference type="FunCoup" id="A7TL16">
    <property type="interactions" value="29"/>
</dbReference>
<gene>
    <name evidence="2" type="ORF">Kpol_530p42</name>
</gene>
<sequence length="107" mass="12324">MSSNILSVVNPPPQRDLDNEETKDCIPCQIMSTMFSIGFGAYLVSGKPFEYTEVERRRGVTMAEFEKRNPKWWKGSLRGLGGTLIILGFVRGTEGWLWNKEKEYKKF</sequence>
<dbReference type="GO" id="GO:0015035">
    <property type="term" value="F:protein-disulfide reductase activity"/>
    <property type="evidence" value="ECO:0007669"/>
    <property type="project" value="EnsemblFungi"/>
</dbReference>
<dbReference type="AlphaFoldDB" id="A7TL16"/>
<feature type="region of interest" description="Disordered" evidence="1">
    <location>
        <begin position="1"/>
        <end position="21"/>
    </location>
</feature>
<dbReference type="GeneID" id="5545264"/>
<dbReference type="PhylomeDB" id="A7TL16"/>
<dbReference type="GO" id="GO:0005777">
    <property type="term" value="C:peroxisome"/>
    <property type="evidence" value="ECO:0007669"/>
    <property type="project" value="EnsemblFungi"/>
</dbReference>
<dbReference type="GO" id="GO:0006457">
    <property type="term" value="P:protein folding"/>
    <property type="evidence" value="ECO:0007669"/>
    <property type="project" value="EnsemblFungi"/>
</dbReference>
<keyword evidence="3" id="KW-1185">Reference proteome</keyword>
<name>A7TL16_VANPO</name>
<dbReference type="eggNOG" id="ENOG502S2HK">
    <property type="taxonomic scope" value="Eukaryota"/>
</dbReference>
<protein>
    <recommendedName>
        <fullName evidence="4">DUF4536 domain-containing protein</fullName>
    </recommendedName>
</protein>
<dbReference type="RefSeq" id="XP_001644930.1">
    <property type="nucleotide sequence ID" value="XM_001644880.1"/>
</dbReference>
<dbReference type="InterPro" id="IPR053092">
    <property type="entry name" value="Mitochondrial_unc_protein"/>
</dbReference>